<feature type="compositionally biased region" description="Polar residues" evidence="1">
    <location>
        <begin position="62"/>
        <end position="72"/>
    </location>
</feature>
<feature type="compositionally biased region" description="Acidic residues" evidence="1">
    <location>
        <begin position="2221"/>
        <end position="2232"/>
    </location>
</feature>
<dbReference type="SMART" id="SM00564">
    <property type="entry name" value="PQQ"/>
    <property type="match status" value="3"/>
</dbReference>
<dbReference type="Pfam" id="PF14478">
    <property type="entry name" value="DUF4430"/>
    <property type="match status" value="2"/>
</dbReference>
<feature type="transmembrane region" description="Helical" evidence="2">
    <location>
        <begin position="2299"/>
        <end position="2319"/>
    </location>
</feature>
<dbReference type="Gene3D" id="2.170.130.30">
    <property type="match status" value="2"/>
</dbReference>
<feature type="compositionally biased region" description="Low complexity" evidence="1">
    <location>
        <begin position="73"/>
        <end position="94"/>
    </location>
</feature>
<evidence type="ECO:0000259" key="3">
    <source>
        <dbReference type="Pfam" id="PF13360"/>
    </source>
</evidence>
<keyword evidence="2" id="KW-0812">Transmembrane</keyword>
<proteinExistence type="predicted"/>
<feature type="region of interest" description="Disordered" evidence="1">
    <location>
        <begin position="2193"/>
        <end position="2249"/>
    </location>
</feature>
<dbReference type="RefSeq" id="WP_087186533.1">
    <property type="nucleotide sequence ID" value="NZ_NFHO01000007.1"/>
</dbReference>
<organism evidence="6 7">
    <name type="scientific">Enorma massiliensis</name>
    <dbReference type="NCBI Taxonomy" id="1472761"/>
    <lineage>
        <taxon>Bacteria</taxon>
        <taxon>Bacillati</taxon>
        <taxon>Actinomycetota</taxon>
        <taxon>Coriobacteriia</taxon>
        <taxon>Coriobacteriales</taxon>
        <taxon>Coriobacteriaceae</taxon>
        <taxon>Enorma</taxon>
    </lineage>
</organism>
<reference evidence="7" key="1">
    <citation type="submission" date="2017-04" db="EMBL/GenBank/DDBJ databases">
        <title>Function of individual gut microbiota members based on whole genome sequencing of pure cultures obtained from chicken caecum.</title>
        <authorList>
            <person name="Medvecky M."/>
            <person name="Cejkova D."/>
            <person name="Polansky O."/>
            <person name="Karasova D."/>
            <person name="Kubasova T."/>
            <person name="Cizek A."/>
            <person name="Rychlik I."/>
        </authorList>
    </citation>
    <scope>NUCLEOTIDE SEQUENCE [LARGE SCALE GENOMIC DNA]</scope>
    <source>
        <strain evidence="7">An70</strain>
    </source>
</reference>
<feature type="compositionally biased region" description="Low complexity" evidence="1">
    <location>
        <begin position="101"/>
        <end position="171"/>
    </location>
</feature>
<feature type="region of interest" description="Disordered" evidence="1">
    <location>
        <begin position="60"/>
        <end position="171"/>
    </location>
</feature>
<evidence type="ECO:0000313" key="6">
    <source>
        <dbReference type="EMBL" id="OUN42515.1"/>
    </source>
</evidence>
<evidence type="ECO:0000259" key="5">
    <source>
        <dbReference type="Pfam" id="PF20578"/>
    </source>
</evidence>
<evidence type="ECO:0000259" key="4">
    <source>
        <dbReference type="Pfam" id="PF14478"/>
    </source>
</evidence>
<comment type="caution">
    <text evidence="6">The sequence shown here is derived from an EMBL/GenBank/DDBJ whole genome shotgun (WGS) entry which is preliminary data.</text>
</comment>
<dbReference type="EMBL" id="NFHO01000007">
    <property type="protein sequence ID" value="OUN42515.1"/>
    <property type="molecule type" value="Genomic_DNA"/>
</dbReference>
<dbReference type="SUPFAM" id="SSF50998">
    <property type="entry name" value="Quinoprotein alcohol dehydrogenase-like"/>
    <property type="match status" value="1"/>
</dbReference>
<evidence type="ECO:0000256" key="2">
    <source>
        <dbReference type="SAM" id="Phobius"/>
    </source>
</evidence>
<dbReference type="Pfam" id="PF20578">
    <property type="entry name" value="aBig_2"/>
    <property type="match status" value="1"/>
</dbReference>
<dbReference type="Proteomes" id="UP000196560">
    <property type="component" value="Unassembled WGS sequence"/>
</dbReference>
<feature type="domain" description="Atrophied bacterial Ig" evidence="5">
    <location>
        <begin position="1174"/>
        <end position="1275"/>
    </location>
</feature>
<dbReference type="Pfam" id="PF13360">
    <property type="entry name" value="PQQ_2"/>
    <property type="match status" value="1"/>
</dbReference>
<evidence type="ECO:0008006" key="8">
    <source>
        <dbReference type="Google" id="ProtNLM"/>
    </source>
</evidence>
<keyword evidence="2" id="KW-1133">Transmembrane helix</keyword>
<name>A0A1Y3U2X5_9ACTN</name>
<dbReference type="Gene3D" id="2.60.40.2700">
    <property type="match status" value="5"/>
</dbReference>
<gene>
    <name evidence="6" type="ORF">B5G21_06675</name>
</gene>
<feature type="compositionally biased region" description="Low complexity" evidence="1">
    <location>
        <begin position="2207"/>
        <end position="2220"/>
    </location>
</feature>
<keyword evidence="2" id="KW-0472">Membrane</keyword>
<accession>A0A1Y3U2X5</accession>
<protein>
    <recommendedName>
        <fullName evidence="8">DUF4430 domain-containing protein</fullName>
    </recommendedName>
</protein>
<feature type="domain" description="Transcobalamin-like C-terminal" evidence="4">
    <location>
        <begin position="1715"/>
        <end position="1787"/>
    </location>
</feature>
<evidence type="ECO:0000256" key="1">
    <source>
        <dbReference type="SAM" id="MobiDB-lite"/>
    </source>
</evidence>
<dbReference type="eggNOG" id="COG2982">
    <property type="taxonomic scope" value="Bacteria"/>
</dbReference>
<dbReference type="Gene3D" id="2.130.10.10">
    <property type="entry name" value="YVTN repeat-like/Quinoprotein amine dehydrogenase"/>
    <property type="match status" value="1"/>
</dbReference>
<keyword evidence="7" id="KW-1185">Reference proteome</keyword>
<dbReference type="InterPro" id="IPR027954">
    <property type="entry name" value="Transcobalamin-like_C"/>
</dbReference>
<evidence type="ECO:0000313" key="7">
    <source>
        <dbReference type="Proteomes" id="UP000196560"/>
    </source>
</evidence>
<dbReference type="eggNOG" id="COG1520">
    <property type="taxonomic scope" value="Bacteria"/>
</dbReference>
<dbReference type="InterPro" id="IPR018391">
    <property type="entry name" value="PQQ_b-propeller_rpt"/>
</dbReference>
<dbReference type="InterPro" id="IPR011047">
    <property type="entry name" value="Quinoprotein_ADH-like_sf"/>
</dbReference>
<dbReference type="InterPro" id="IPR002372">
    <property type="entry name" value="PQQ_rpt_dom"/>
</dbReference>
<feature type="domain" description="Pyrrolo-quinoline quinone repeat" evidence="3">
    <location>
        <begin position="1829"/>
        <end position="1971"/>
    </location>
</feature>
<dbReference type="STRING" id="1118060.GCA_000311845_00329"/>
<dbReference type="InterPro" id="IPR015943">
    <property type="entry name" value="WD40/YVTN_repeat-like_dom_sf"/>
</dbReference>
<feature type="region of interest" description="Disordered" evidence="1">
    <location>
        <begin position="2265"/>
        <end position="2293"/>
    </location>
</feature>
<sequence length="2326" mass="240807">MFKWKAPRVRSGRRLRRSARSHRVVAAVMAALLVWGQVPTYAWAGAATAESAASAQALKSAIPQSRTSPSGNTSATSADSTEATGQEPASSSADTSKDDAASQGEQAAQGAGSTTSNTAAESSGSEASSTGSAASSESPDGAAPSSADASASNTATARTSSTAASANASDVSTQALTSNAKVLIQDSASETSSYSQAYGSLSAGTVLWANLYDGSSSWSLSRVDAEDGWTYQWYAASEKSSDKSDYAPIEDATGQSLTVTEDLAGSYIIVCVTVDGIDRWAPLTSYGDTINQNYLPGPVLGQGQAELYSVTLSNSSPSAGETLTATANVSYNTPAGDDVNVTYTWQQGDSRYGTFEDIEGAGNGPTFTLTEAQQGKYVRVIASAGVNEEDATTSDTVMAEGAVKLAGVELATPGSLEMPVTLEAKAYTGSSYSPTYVTEGVTYTWMYAKTSSPSYSTTWTVIECETGPTLTVDSDEYAGCCFRVQASAGANDVEVSYYNAIGPVKLEGQVDIYTAFLAGSADATSGSYVFTSEDTAWAFAREQGGSVPIDSSKVTYQWQMSTTSRTSGFEDIDGATGQSLELAKYEGCYVRCVITANVGGSTYATTATMKIAAPGSVNVTSVSLDASGKVNVGTTLTATASAASDDVTDDTHVAWAWYYGDSSSATDTRIEGATGNTLELTQELVDEYDLLGKYVEARADGGFGEEDSSAAGPVIVPGAVELYRVEVTGDARIGSTLTATAYKNSYSTVVSDTDAVTYQWQYATTNTTSDAEFTDIPGATDRTYTIPETIDGKDAHGLYLRVQAVSDGSVVSTYQRGRYSYSGSTYVDPAGPVMLQGQYTLSSVELSSSGQGAQAGATITPAAQVRSGYYDVDAPTDAQLTYTWYIARAGGSFEELGDGYDPATGVLALTDDMVGATLKVSASALDNTVTSDEFVVVAAGTYDLARVNVSPSFTSSSTTLFTDDAVSASVWANGVDGYTTSVTGEVTIRWYVDEASDGSFDTCIGEGTEVTLPAEAAGCYLKVVATSGASTVEAVSANPVAGTDSLAGIVAKLDAEDWRPEPVYGEDANVNDVLQAKLAEMGVDDVDVRVTGVAFVNQNEQASLGVSTANDATNGDITFFFIDPDVVTGFANYTQWRQLRLTFELSRDGETATYAPGRSVIIPWDEARVGELLEEKAADLAIGFASGDTSNAVTGNLTLPYKLSDGSGDTRSWSSVSWSSDFDAVRISGYGWSDYTGTVTRTAADQEVALTATIGVVASDGPSTTIEKTFTVTVLGDPALVEAEQAALQEKVDAAFTADALTYSADGAAVDPAAVVGDLQLPRPSAIGIDGADYTITYAASTDAIELNGYRGNVYQPLPDADGAPVELTLTVTSKANPEITASKTIQLTVAPLEAGDITSELALMEAAKAGYGQALLGENASADAVTTNLHAFQKAYLDENSVLTWAYDSAAAGVAGDGIVATDLPGYDPMGSAGWRLFRSSNAGVVAHESLVVTQPTYNTEVTITSVLTSEKYARYAERYADDETWGPAFSLLANQEVSATFTVLGTSGEQNPSVTATVRIVGVDASGVDEAWVVTTAYELTEGSTAADLTEAALADAGLTADYGTGSRGWYLNSITSADGRVLEYDEDTGKYWQLFVNGSASDAGAGEVTLQAGDEITWYYSAWGASLDDIGQARISVTASVIGLDADGEDASWVPTTRVQLAEGSTAAELTEELLTSAGLEHEATGVGTGGYYLSTITSTDGRTLGWDEDTGCYWQLFVNGSASDAGAGQVTLKPGDEIAWYYSAQGAELPTNDVEVDPDAPRPDYDAAWPTYAPGAVTDVATPTEGGELAWSVDLGTDMASSVYASDPIVVNGNLYLAVGDELRVLDAATGKILATATLATSVDSACRLAYADGLVVVPLHGGRLQALTADTLTTVSLTDELAAGQQALSTLTISDGRAYFGTTSWTGETGTLFCVELATGAVVWSTSGDGDAGYYWCGAVLAGDWLVAVDGAGVVRAYDPATGEVAGTIDLGANAHVSVVADGSDLYVVTNDGTLHRLALAADGSLTQTGSVRFADSSTSTPTIADGRAYVGGANDDSTGVLAVIDLATMGVEHRITGFSNEAKLPGDVKSAPTVSARDGETYVYFTCNAVSGGAYLYHLGDAHASVLYLPGDDQADWCMASVVVGADGALYYVNDSGTLFKLEAGAALPDPTPTDDGDGTTGDNTNGSTSNTGDDTGDVDSGDDLDGGAHRPTGTVQPGRQPIATDDAAVDEAADDALTEETSSSDETALSAGARVSSSADAGAAEQPRSFRWLPIAGIILGVCGLVVIIVYVKRREHSE</sequence>
<feature type="domain" description="Transcobalamin-like C-terminal" evidence="4">
    <location>
        <begin position="1585"/>
        <end position="1664"/>
    </location>
</feature>
<dbReference type="InterPro" id="IPR046780">
    <property type="entry name" value="aBig_2"/>
</dbReference>